<evidence type="ECO:0000313" key="3">
    <source>
        <dbReference type="Proteomes" id="UP000250443"/>
    </source>
</evidence>
<dbReference type="Proteomes" id="UP000250443">
    <property type="component" value="Unassembled WGS sequence"/>
</dbReference>
<reference evidence="2 3" key="1">
    <citation type="submission" date="2018-06" db="EMBL/GenBank/DDBJ databases">
        <authorList>
            <consortium name="Pathogen Informatics"/>
            <person name="Doyle S."/>
        </authorList>
    </citation>
    <scope>NUCLEOTIDE SEQUENCE [LARGE SCALE GENOMIC DNA]</scope>
    <source>
        <strain evidence="2 3">NCTC11842</strain>
    </source>
</reference>
<protein>
    <submittedName>
        <fullName evidence="2">Uncharacterized protein</fullName>
    </submittedName>
</protein>
<accession>A0A2X2EYF4</accession>
<gene>
    <name evidence="1" type="ORF">IRZ65_14395</name>
    <name evidence="2" type="ORF">NCTC11842_03867</name>
</gene>
<sequence>MTAVALCKVKAQWKFITMAAGFSQPNQSVPTAMVTSTDQLYDKVNDLTQLHAALPVNQ</sequence>
<dbReference type="Proteomes" id="UP000626180">
    <property type="component" value="Unassembled WGS sequence"/>
</dbReference>
<name>A0A2X2EYF4_PSELU</name>
<organism evidence="2 3">
    <name type="scientific">Pseudomonas luteola</name>
    <dbReference type="NCBI Taxonomy" id="47886"/>
    <lineage>
        <taxon>Bacteria</taxon>
        <taxon>Pseudomonadati</taxon>
        <taxon>Pseudomonadota</taxon>
        <taxon>Gammaproteobacteria</taxon>
        <taxon>Pseudomonadales</taxon>
        <taxon>Pseudomonadaceae</taxon>
        <taxon>Pseudomonas</taxon>
    </lineage>
</organism>
<evidence type="ECO:0000313" key="4">
    <source>
        <dbReference type="Proteomes" id="UP000626180"/>
    </source>
</evidence>
<dbReference type="AlphaFoldDB" id="A0A2X2EYF4"/>
<dbReference type="EMBL" id="UAUF01000014">
    <property type="protein sequence ID" value="SPZ11620.1"/>
    <property type="molecule type" value="Genomic_DNA"/>
</dbReference>
<dbReference type="EMBL" id="JADMCD010000007">
    <property type="protein sequence ID" value="MBF8641874.1"/>
    <property type="molecule type" value="Genomic_DNA"/>
</dbReference>
<reference evidence="1 4" key="2">
    <citation type="submission" date="2020-10" db="EMBL/GenBank/DDBJ databases">
        <title>Genome sequences of Pseudomonas isolates.</title>
        <authorList>
            <person name="Wessels L."/>
            <person name="Reich F."/>
            <person name="Hammerl J."/>
        </authorList>
    </citation>
    <scope>NUCLEOTIDE SEQUENCE [LARGE SCALE GENOMIC DNA]</scope>
    <source>
        <strain evidence="1 4">20-MO00624-0</strain>
    </source>
</reference>
<keyword evidence="4" id="KW-1185">Reference proteome</keyword>
<dbReference type="RefSeq" id="WP_010795626.1">
    <property type="nucleotide sequence ID" value="NZ_FQYS01000005.1"/>
</dbReference>
<proteinExistence type="predicted"/>
<evidence type="ECO:0000313" key="2">
    <source>
        <dbReference type="EMBL" id="SPZ11620.1"/>
    </source>
</evidence>
<evidence type="ECO:0000313" key="1">
    <source>
        <dbReference type="EMBL" id="MBF8641874.1"/>
    </source>
</evidence>